<accession>A0AAE1CLC6</accession>
<evidence type="ECO:0000313" key="2">
    <source>
        <dbReference type="EMBL" id="KAK3708694.1"/>
    </source>
</evidence>
<evidence type="ECO:0000313" key="3">
    <source>
        <dbReference type="Proteomes" id="UP001283361"/>
    </source>
</evidence>
<keyword evidence="3" id="KW-1185">Reference proteome</keyword>
<comment type="caution">
    <text evidence="2">The sequence shown here is derived from an EMBL/GenBank/DDBJ whole genome shotgun (WGS) entry which is preliminary data.</text>
</comment>
<dbReference type="Proteomes" id="UP001283361">
    <property type="component" value="Unassembled WGS sequence"/>
</dbReference>
<name>A0AAE1CLC6_9GAST</name>
<sequence length="176" mass="19909">MAEASTPLEDASLMDRLNACCLESSGREDDDESDKKIQSLLDALPPPPQRQLQPSPPQQQPAKPSILSLEARAQESIAMLDMSETAPDPDYVFDDEDDAATEEELRRAAARPEKPALIIYSSSPMGPIDEEHALGWDVSVTGDPDEFYRRLKWSHKIERFRKIKEENKLKMTINWE</sequence>
<gene>
    <name evidence="2" type="ORF">RRG08_010846</name>
</gene>
<evidence type="ECO:0000256" key="1">
    <source>
        <dbReference type="SAM" id="MobiDB-lite"/>
    </source>
</evidence>
<feature type="region of interest" description="Disordered" evidence="1">
    <location>
        <begin position="23"/>
        <end position="94"/>
    </location>
</feature>
<dbReference type="AlphaFoldDB" id="A0AAE1CLC6"/>
<dbReference type="EMBL" id="JAWDGP010007688">
    <property type="protein sequence ID" value="KAK3708694.1"/>
    <property type="molecule type" value="Genomic_DNA"/>
</dbReference>
<feature type="compositionally biased region" description="Pro residues" evidence="1">
    <location>
        <begin position="44"/>
        <end position="59"/>
    </location>
</feature>
<protein>
    <submittedName>
        <fullName evidence="2">Uncharacterized protein</fullName>
    </submittedName>
</protein>
<proteinExistence type="predicted"/>
<reference evidence="2" key="1">
    <citation type="journal article" date="2023" name="G3 (Bethesda)">
        <title>A reference genome for the long-term kleptoplast-retaining sea slug Elysia crispata morphotype clarki.</title>
        <authorList>
            <person name="Eastman K.E."/>
            <person name="Pendleton A.L."/>
            <person name="Shaikh M.A."/>
            <person name="Suttiyut T."/>
            <person name="Ogas R."/>
            <person name="Tomko P."/>
            <person name="Gavelis G."/>
            <person name="Widhalm J.R."/>
            <person name="Wisecaver J.H."/>
        </authorList>
    </citation>
    <scope>NUCLEOTIDE SEQUENCE</scope>
    <source>
        <strain evidence="2">ECLA1</strain>
    </source>
</reference>
<organism evidence="2 3">
    <name type="scientific">Elysia crispata</name>
    <name type="common">lettuce slug</name>
    <dbReference type="NCBI Taxonomy" id="231223"/>
    <lineage>
        <taxon>Eukaryota</taxon>
        <taxon>Metazoa</taxon>
        <taxon>Spiralia</taxon>
        <taxon>Lophotrochozoa</taxon>
        <taxon>Mollusca</taxon>
        <taxon>Gastropoda</taxon>
        <taxon>Heterobranchia</taxon>
        <taxon>Euthyneura</taxon>
        <taxon>Panpulmonata</taxon>
        <taxon>Sacoglossa</taxon>
        <taxon>Placobranchoidea</taxon>
        <taxon>Plakobranchidae</taxon>
        <taxon>Elysia</taxon>
    </lineage>
</organism>